<evidence type="ECO:0000259" key="14">
    <source>
        <dbReference type="PROSITE" id="PS51800"/>
    </source>
</evidence>
<dbReference type="InterPro" id="IPR007871">
    <property type="entry name" value="Methyltransferase_TRM13"/>
</dbReference>
<dbReference type="Pfam" id="PF05206">
    <property type="entry name" value="TRM13"/>
    <property type="match status" value="1"/>
</dbReference>
<dbReference type="GO" id="GO:0030488">
    <property type="term" value="P:tRNA methylation"/>
    <property type="evidence" value="ECO:0007669"/>
    <property type="project" value="InterPro"/>
</dbReference>
<dbReference type="PANTHER" id="PTHR12998:SF0">
    <property type="entry name" value="TRNA:M(4)X MODIFICATION ENZYME TRM13 HOMOLOG"/>
    <property type="match status" value="1"/>
</dbReference>
<keyword evidence="8 12" id="KW-0862">Zinc</keyword>
<proteinExistence type="inferred from homology"/>
<dbReference type="GO" id="GO:0008270">
    <property type="term" value="F:zinc ion binding"/>
    <property type="evidence" value="ECO:0007669"/>
    <property type="project" value="UniProtKB-KW"/>
</dbReference>
<dbReference type="Pfam" id="PF05253">
    <property type="entry name" value="zf-U11-48K"/>
    <property type="match status" value="1"/>
</dbReference>
<dbReference type="PROSITE" id="PS51800">
    <property type="entry name" value="ZF_CHHC_U11_48K"/>
    <property type="match status" value="1"/>
</dbReference>
<comment type="catalytic activity">
    <reaction evidence="10 12">
        <text>cytidine(4) in tRNA(Gly)(GCC) + S-adenosyl-L-methionine = 2'-O-methylcytidine(4) in tRNA(Gly)(GCC) + S-adenosyl-L-homocysteine + H(+)</text>
        <dbReference type="Rhea" id="RHEA:43192"/>
        <dbReference type="Rhea" id="RHEA-COMP:10399"/>
        <dbReference type="Rhea" id="RHEA-COMP:10400"/>
        <dbReference type="ChEBI" id="CHEBI:15378"/>
        <dbReference type="ChEBI" id="CHEBI:57856"/>
        <dbReference type="ChEBI" id="CHEBI:59789"/>
        <dbReference type="ChEBI" id="CHEBI:74495"/>
        <dbReference type="ChEBI" id="CHEBI:82748"/>
        <dbReference type="EC" id="2.1.1.225"/>
    </reaction>
</comment>
<feature type="non-terminal residue" evidence="15">
    <location>
        <position position="865"/>
    </location>
</feature>
<comment type="similarity">
    <text evidence="1 12">Belongs to the methyltransferase TRM13 family.</text>
</comment>
<evidence type="ECO:0000256" key="4">
    <source>
        <dbReference type="ARBA" id="ARBA00022691"/>
    </source>
</evidence>
<gene>
    <name evidence="15" type="ORF">C5167_011844</name>
</gene>
<reference evidence="15 16" key="1">
    <citation type="journal article" date="2018" name="Science">
        <title>The opium poppy genome and morphinan production.</title>
        <authorList>
            <person name="Guo L."/>
            <person name="Winzer T."/>
            <person name="Yang X."/>
            <person name="Li Y."/>
            <person name="Ning Z."/>
            <person name="He Z."/>
            <person name="Teodor R."/>
            <person name="Lu Y."/>
            <person name="Bowser T.A."/>
            <person name="Graham I.A."/>
            <person name="Ye K."/>
        </authorList>
    </citation>
    <scope>NUCLEOTIDE SEQUENCE [LARGE SCALE GENOMIC DNA]</scope>
    <source>
        <strain evidence="16">cv. HN1</strain>
        <tissue evidence="15">Leaves</tissue>
    </source>
</reference>
<evidence type="ECO:0000256" key="2">
    <source>
        <dbReference type="ARBA" id="ARBA00022603"/>
    </source>
</evidence>
<evidence type="ECO:0000256" key="13">
    <source>
        <dbReference type="SAM" id="Phobius"/>
    </source>
</evidence>
<dbReference type="Pfam" id="PF11722">
    <property type="entry name" value="zf-TRM13_CCCH"/>
    <property type="match status" value="1"/>
</dbReference>
<keyword evidence="13" id="KW-0812">Transmembrane</keyword>
<keyword evidence="7 12" id="KW-0863">Zinc-finger</keyword>
<evidence type="ECO:0000313" key="16">
    <source>
        <dbReference type="Proteomes" id="UP000316621"/>
    </source>
</evidence>
<feature type="transmembrane region" description="Helical" evidence="13">
    <location>
        <begin position="183"/>
        <end position="207"/>
    </location>
</feature>
<evidence type="ECO:0000256" key="7">
    <source>
        <dbReference type="ARBA" id="ARBA00022771"/>
    </source>
</evidence>
<evidence type="ECO:0000256" key="1">
    <source>
        <dbReference type="ARBA" id="ARBA00005265"/>
    </source>
</evidence>
<keyword evidence="3 12" id="KW-0808">Transferase</keyword>
<evidence type="ECO:0000256" key="3">
    <source>
        <dbReference type="ARBA" id="ARBA00022679"/>
    </source>
</evidence>
<evidence type="ECO:0000313" key="15">
    <source>
        <dbReference type="EMBL" id="RZC52988.1"/>
    </source>
</evidence>
<evidence type="ECO:0000256" key="5">
    <source>
        <dbReference type="ARBA" id="ARBA00022694"/>
    </source>
</evidence>
<dbReference type="InterPro" id="IPR021721">
    <property type="entry name" value="Znf_CCCH-type_TRM13"/>
</dbReference>
<dbReference type="PANTHER" id="PTHR12998">
    <property type="entry name" value="TRNA:M(4)X MODIFICATION ENZYME TRM13 HOMOLOG"/>
    <property type="match status" value="1"/>
</dbReference>
<keyword evidence="2 12" id="KW-0489">Methyltransferase</keyword>
<dbReference type="EC" id="2.1.1.225" evidence="12"/>
<protein>
    <recommendedName>
        <fullName evidence="12">tRNA:m(4)X modification enzyme TRM13</fullName>
        <ecNumber evidence="12">2.1.1.225</ecNumber>
    </recommendedName>
</protein>
<keyword evidence="5 12" id="KW-0819">tRNA processing</keyword>
<dbReference type="Gramene" id="RZC52988">
    <property type="protein sequence ID" value="RZC52988"/>
    <property type="gene ID" value="C5167_011844"/>
</dbReference>
<comment type="function">
    <text evidence="12">tRNA methylase which 2'-O-methylates cytidine(4) in tRNA(Pro) and tRNA(Gly)(GCC), and adenosine(4) in tRNA(His).</text>
</comment>
<keyword evidence="6 12" id="KW-0479">Metal-binding</keyword>
<evidence type="ECO:0000256" key="6">
    <source>
        <dbReference type="ARBA" id="ARBA00022723"/>
    </source>
</evidence>
<dbReference type="EMBL" id="CM010717">
    <property type="protein sequence ID" value="RZC52988.1"/>
    <property type="molecule type" value="Genomic_DNA"/>
</dbReference>
<feature type="transmembrane region" description="Helical" evidence="13">
    <location>
        <begin position="294"/>
        <end position="317"/>
    </location>
</feature>
<evidence type="ECO:0000256" key="9">
    <source>
        <dbReference type="ARBA" id="ARBA00048165"/>
    </source>
</evidence>
<feature type="transmembrane region" description="Helical" evidence="13">
    <location>
        <begin position="116"/>
        <end position="140"/>
    </location>
</feature>
<accession>A0A4Y7IZR0</accession>
<evidence type="ECO:0000256" key="8">
    <source>
        <dbReference type="ARBA" id="ARBA00022833"/>
    </source>
</evidence>
<comment type="catalytic activity">
    <reaction evidence="9 12">
        <text>cytidine(4) in tRNA(Pro) + S-adenosyl-L-methionine = 2'-O-methylcytidine(4) in tRNA(Pro) + S-adenosyl-L-homocysteine + H(+)</text>
        <dbReference type="Rhea" id="RHEA:32767"/>
        <dbReference type="Rhea" id="RHEA-COMP:10397"/>
        <dbReference type="Rhea" id="RHEA-COMP:10398"/>
        <dbReference type="ChEBI" id="CHEBI:15378"/>
        <dbReference type="ChEBI" id="CHEBI:57856"/>
        <dbReference type="ChEBI" id="CHEBI:59789"/>
        <dbReference type="ChEBI" id="CHEBI:74495"/>
        <dbReference type="ChEBI" id="CHEBI:82748"/>
        <dbReference type="EC" id="2.1.1.225"/>
    </reaction>
</comment>
<feature type="transmembrane region" description="Helical" evidence="13">
    <location>
        <begin position="23"/>
        <end position="45"/>
    </location>
</feature>
<evidence type="ECO:0000256" key="11">
    <source>
        <dbReference type="ARBA" id="ARBA00049393"/>
    </source>
</evidence>
<dbReference type="InterPro" id="IPR022776">
    <property type="entry name" value="TRM13/UPF0224_CHHC_Znf_dom"/>
</dbReference>
<feature type="transmembrane region" description="Helical" evidence="13">
    <location>
        <begin position="152"/>
        <end position="171"/>
    </location>
</feature>
<keyword evidence="13" id="KW-0472">Membrane</keyword>
<keyword evidence="4 12" id="KW-0949">S-adenosyl-L-methionine</keyword>
<dbReference type="InterPro" id="IPR039044">
    <property type="entry name" value="Trm13"/>
</dbReference>
<sequence length="865" mass="96651">MARVLAWDIQLHGKTVFLYYTKWTFALVVFYFALGTIASAQGCLVNSRKPVNQKNGKNSSVKTSMAESSNKSKTTINFSANKVRATVKVQSYHEQDSIKEIAGFWGYLMQTVYQTCAGAVILTGTIFWFLIVPSLAVAGIELNLLMGCMHSLNAVFLLIDTALNSLVALPIPRFINSMGTSMVLLPGPNLFPCYGLYAVIVVLKIGAFSKWFPRAFLGTITSAQGCWENSRKPVNENNGRNCSVGTNIAESSKSKTTISFWANKVRATVKVQSYHEQDAVKEIAGFWGYLMQTVYQTCAGAVVLTDIVFWFLIVPFLSIERVKLNLLMGCMHSLNAVFLLIDAALNSLPFPWFRLAYFILFSSTYVIFQWVALPIARSINSMGTSMVLLIGPNSHPLLRIVFSDCKTDERSILEVVPSCIYYTMEKSASSCTFWLPRKKRFCANIRSHESQFCGNHNPKFEAQRIPCPLDPSHLILCENVEAHIKVCPFFKQAQSLMLQPFYKKGINSGREEDAVLGNVKEVGTLVNGSEDIITSVMKRNAVYKMTVFEFYELIRKIEAVYVSTCSDIRESFKEPEACGIWMNREEVDRNVPFQEKHVLQQVSVLGNLEEFGVLENPTKLDGVVSSEYANKRPAVVEFGAGRGYLTQTLADCYGINKILLVERNSCRLKIEVCVKKKVMLERLRIDIEDLDLNAVESLKGIPYLAIGKHLCGPATDLTLRCCLPRQTIGDVHSSDPCDLRGLAIATCCHHLCQYKQYINKSYLSDLGIKKDDFHAITWLTSWAIDADHGSDLSDLVDQGLHLSSIGVEEIVKSMTAIERAILGLKCKAIIDMGRLKWVKQLSGFTSELVKYVPSSISPENHLLVA</sequence>
<feature type="transmembrane region" description="Helical" evidence="13">
    <location>
        <begin position="355"/>
        <end position="376"/>
    </location>
</feature>
<evidence type="ECO:0000256" key="12">
    <source>
        <dbReference type="RuleBase" id="RU367103"/>
    </source>
</evidence>
<organism evidence="15 16">
    <name type="scientific">Papaver somniferum</name>
    <name type="common">Opium poppy</name>
    <dbReference type="NCBI Taxonomy" id="3469"/>
    <lineage>
        <taxon>Eukaryota</taxon>
        <taxon>Viridiplantae</taxon>
        <taxon>Streptophyta</taxon>
        <taxon>Embryophyta</taxon>
        <taxon>Tracheophyta</taxon>
        <taxon>Spermatophyta</taxon>
        <taxon>Magnoliopsida</taxon>
        <taxon>Ranunculales</taxon>
        <taxon>Papaveraceae</taxon>
        <taxon>Papaveroideae</taxon>
        <taxon>Papaver</taxon>
    </lineage>
</organism>
<feature type="domain" description="CHHC U11-48K-type" evidence="14">
    <location>
        <begin position="464"/>
        <end position="491"/>
    </location>
</feature>
<evidence type="ECO:0000256" key="10">
    <source>
        <dbReference type="ARBA" id="ARBA00048635"/>
    </source>
</evidence>
<keyword evidence="16" id="KW-1185">Reference proteome</keyword>
<name>A0A4Y7IZR0_PAPSO</name>
<dbReference type="STRING" id="3469.A0A4Y7IZR0"/>
<dbReference type="AlphaFoldDB" id="A0A4Y7IZR0"/>
<dbReference type="Proteomes" id="UP000316621">
    <property type="component" value="Chromosome 3"/>
</dbReference>
<keyword evidence="13" id="KW-1133">Transmembrane helix</keyword>
<dbReference type="GO" id="GO:0106050">
    <property type="term" value="F:tRNA 2'-O-methyltransferase activity"/>
    <property type="evidence" value="ECO:0007669"/>
    <property type="project" value="UniProtKB-UniRule"/>
</dbReference>
<comment type="catalytic activity">
    <reaction evidence="11 12">
        <text>adenosine(4) in tRNA(His) + S-adenosyl-L-methionine = 2'-O-methyladenosine(4) in tRNA(His) + S-adenosyl-L-homocysteine + H(+)</text>
        <dbReference type="Rhea" id="RHEA:43196"/>
        <dbReference type="Rhea" id="RHEA-COMP:10401"/>
        <dbReference type="Rhea" id="RHEA-COMP:10402"/>
        <dbReference type="ChEBI" id="CHEBI:15378"/>
        <dbReference type="ChEBI" id="CHEBI:57856"/>
        <dbReference type="ChEBI" id="CHEBI:59789"/>
        <dbReference type="ChEBI" id="CHEBI:74411"/>
        <dbReference type="ChEBI" id="CHEBI:74477"/>
        <dbReference type="EC" id="2.1.1.225"/>
    </reaction>
</comment>